<organism evidence="4 5">
    <name type="scientific">Plasmodium reichenowi</name>
    <dbReference type="NCBI Taxonomy" id="5854"/>
    <lineage>
        <taxon>Eukaryota</taxon>
        <taxon>Sar</taxon>
        <taxon>Alveolata</taxon>
        <taxon>Apicomplexa</taxon>
        <taxon>Aconoidasida</taxon>
        <taxon>Haemosporida</taxon>
        <taxon>Plasmodiidae</taxon>
        <taxon>Plasmodium</taxon>
        <taxon>Plasmodium (Laverania)</taxon>
    </lineage>
</organism>
<dbReference type="NCBIfam" id="TIGR01477">
    <property type="entry name" value="RIFIN"/>
    <property type="match status" value="1"/>
</dbReference>
<feature type="chain" id="PRO_5015194679" evidence="3">
    <location>
        <begin position="23"/>
        <end position="322"/>
    </location>
</feature>
<keyword evidence="2" id="KW-0472">Membrane</keyword>
<name>A0A2P9DHF5_PLARE</name>
<dbReference type="EMBL" id="LT969575">
    <property type="protein sequence ID" value="SOV80452.1"/>
    <property type="molecule type" value="Genomic_DNA"/>
</dbReference>
<keyword evidence="2" id="KW-1133">Transmembrane helix</keyword>
<keyword evidence="2" id="KW-0812">Transmembrane</keyword>
<evidence type="ECO:0000313" key="4">
    <source>
        <dbReference type="EMBL" id="SOV80452.1"/>
    </source>
</evidence>
<dbReference type="VEuPathDB" id="PlasmoDB:PRCDC_0056000"/>
<gene>
    <name evidence="4" type="ORF">PRG01_1204200</name>
</gene>
<feature type="signal peptide" evidence="3">
    <location>
        <begin position="1"/>
        <end position="22"/>
    </location>
</feature>
<dbReference type="Proteomes" id="UP000240500">
    <property type="component" value="Chromosome 12"/>
</dbReference>
<protein>
    <submittedName>
        <fullName evidence="4">Rifin PIR protein, putative</fullName>
    </submittedName>
</protein>
<proteinExistence type="predicted"/>
<evidence type="ECO:0000256" key="3">
    <source>
        <dbReference type="SAM" id="SignalP"/>
    </source>
</evidence>
<sequence length="322" mass="35929">MHVYYISILLFAIPLNILVSSPQKNPSIITPHHTPRYTSRVLSEKEIKSTNYDNDPQMKKVMKKFQDRTSERLREYDERMKEKRQKSKEERDKRTQEIIEKDKMEKSLAEKVEKGCLKCGLVLGGGVLPVWGMITGLWYATWSQYVAIAVAEAATNAGIKAGVKVGLTNVTKIVTKVLAKEQAKIPTIKMLETLTKGISADNVTFSGILKAINSNGAAFFDDGLYSKFSMTVQKLATNPKPFITEYATQAEVAAVETAFDNAKAGVLTQAGNATSTLTTAITATVVTIVIIVLILVIIYLILRYRRKKKMNKKAQYTKLLKE</sequence>
<evidence type="ECO:0000256" key="2">
    <source>
        <dbReference type="SAM" id="Phobius"/>
    </source>
</evidence>
<dbReference type="Pfam" id="PF02009">
    <property type="entry name" value="RIFIN"/>
    <property type="match status" value="1"/>
</dbReference>
<reference evidence="4 5" key="1">
    <citation type="submission" date="2016-09" db="EMBL/GenBank/DDBJ databases">
        <authorList>
            <consortium name="Pathogen Informatics"/>
        </authorList>
    </citation>
    <scope>NUCLEOTIDE SEQUENCE [LARGE SCALE GENOMIC DNA]</scope>
</reference>
<dbReference type="VEuPathDB" id="PlasmoDB:PRG01_1204200"/>
<feature type="transmembrane region" description="Helical" evidence="2">
    <location>
        <begin position="280"/>
        <end position="302"/>
    </location>
</feature>
<dbReference type="InterPro" id="IPR006373">
    <property type="entry name" value="VSA_Rifin"/>
</dbReference>
<feature type="region of interest" description="Disordered" evidence="1">
    <location>
        <begin position="72"/>
        <end position="96"/>
    </location>
</feature>
<dbReference type="OrthoDB" id="10412836at2759"/>
<accession>A0A2P9DHF5</accession>
<evidence type="ECO:0000313" key="5">
    <source>
        <dbReference type="Proteomes" id="UP000240500"/>
    </source>
</evidence>
<dbReference type="AlphaFoldDB" id="A0A2P9DHF5"/>
<evidence type="ECO:0000256" key="1">
    <source>
        <dbReference type="SAM" id="MobiDB-lite"/>
    </source>
</evidence>
<keyword evidence="3" id="KW-0732">Signal</keyword>